<dbReference type="RefSeq" id="WP_182413854.1">
    <property type="nucleotide sequence ID" value="NZ_CP055153.1"/>
</dbReference>
<gene>
    <name evidence="1" type="ORF">HUW48_00770</name>
</gene>
<dbReference type="Pfam" id="PF12900">
    <property type="entry name" value="Pyridox_ox_2"/>
    <property type="match status" value="1"/>
</dbReference>
<dbReference type="Gene3D" id="2.30.110.10">
    <property type="entry name" value="Electron Transport, Fmn-binding Protein, Chain A"/>
    <property type="match status" value="1"/>
</dbReference>
<reference evidence="1 2" key="1">
    <citation type="submission" date="2020-06" db="EMBL/GenBank/DDBJ databases">
        <authorList>
            <person name="Hwang Y.J."/>
        </authorList>
    </citation>
    <scope>NUCLEOTIDE SEQUENCE [LARGE SCALE GENOMIC DNA]</scope>
    <source>
        <strain evidence="1 2">KUDC8001</strain>
    </source>
</reference>
<sequence length="154" mass="17855">MLRELKEEESIHFLKSNSIGRIGCTDGENVYVVPTNYRFEGNSIICYSLEGLKIDIMRHHATVCFEVDEIVDSNNWKCVIVNGVFEEITDKAELNELRPRYTEYFLRKRTTLAFPTSATQAEKEIEEVKAIISNQVFYRIQFSKISGRTYNGLE</sequence>
<protein>
    <submittedName>
        <fullName evidence="1">Pyridoxamine 5'-phosphate oxidase family protein</fullName>
    </submittedName>
</protein>
<dbReference type="AlphaFoldDB" id="A0A7L7L1K9"/>
<name>A0A7L7L1K9_9BACT</name>
<evidence type="ECO:0000313" key="2">
    <source>
        <dbReference type="Proteomes" id="UP000514509"/>
    </source>
</evidence>
<dbReference type="Proteomes" id="UP000514509">
    <property type="component" value="Chromosome"/>
</dbReference>
<dbReference type="KEGG" id="add:HUW48_00770"/>
<dbReference type="InterPro" id="IPR012349">
    <property type="entry name" value="Split_barrel_FMN-bd"/>
</dbReference>
<organism evidence="1 2">
    <name type="scientific">Adhaeribacter radiodurans</name>
    <dbReference type="NCBI Taxonomy" id="2745197"/>
    <lineage>
        <taxon>Bacteria</taxon>
        <taxon>Pseudomonadati</taxon>
        <taxon>Bacteroidota</taxon>
        <taxon>Cytophagia</taxon>
        <taxon>Cytophagales</taxon>
        <taxon>Hymenobacteraceae</taxon>
        <taxon>Adhaeribacter</taxon>
    </lineage>
</organism>
<dbReference type="EMBL" id="CP055153">
    <property type="protein sequence ID" value="QMU26650.1"/>
    <property type="molecule type" value="Genomic_DNA"/>
</dbReference>
<evidence type="ECO:0000313" key="1">
    <source>
        <dbReference type="EMBL" id="QMU26650.1"/>
    </source>
</evidence>
<reference evidence="1 2" key="2">
    <citation type="submission" date="2020-08" db="EMBL/GenBank/DDBJ databases">
        <title>Adhaeribacter dokdonensis sp. nov., isolated from the rhizosphere of Elymus tsukushiensis, a plant native to the Dokdo Islands, Republic of Korea.</title>
        <authorList>
            <person name="Ghim S.Y."/>
        </authorList>
    </citation>
    <scope>NUCLEOTIDE SEQUENCE [LARGE SCALE GENOMIC DNA]</scope>
    <source>
        <strain evidence="1 2">KUDC8001</strain>
    </source>
</reference>
<accession>A0A7L7L1K9</accession>
<dbReference type="SUPFAM" id="SSF50475">
    <property type="entry name" value="FMN-binding split barrel"/>
    <property type="match status" value="1"/>
</dbReference>
<proteinExistence type="predicted"/>
<dbReference type="InterPro" id="IPR024747">
    <property type="entry name" value="Pyridox_Oxase-rel"/>
</dbReference>
<keyword evidence="2" id="KW-1185">Reference proteome</keyword>